<gene>
    <name evidence="5" type="ORF">SAMN05878282_102562</name>
</gene>
<protein>
    <submittedName>
        <fullName evidence="5">Polar amino acid transport system substrate-binding protein</fullName>
    </submittedName>
</protein>
<dbReference type="Proteomes" id="UP000185841">
    <property type="component" value="Unassembled WGS sequence"/>
</dbReference>
<proteinExistence type="inferred from homology"/>
<name>A0A1N6QNL0_AQUAC</name>
<comment type="similarity">
    <text evidence="1">Belongs to the bacterial solute-binding protein 3 family.</text>
</comment>
<dbReference type="SMART" id="SM00062">
    <property type="entry name" value="PBPb"/>
    <property type="match status" value="1"/>
</dbReference>
<dbReference type="AlphaFoldDB" id="A0A1N6QNL0"/>
<dbReference type="PANTHER" id="PTHR35936:SF35">
    <property type="entry name" value="L-CYSTINE-BINDING PROTEIN TCYJ"/>
    <property type="match status" value="1"/>
</dbReference>
<evidence type="ECO:0000256" key="3">
    <source>
        <dbReference type="SAM" id="SignalP"/>
    </source>
</evidence>
<organism evidence="5 6">
    <name type="scientific">Aquipseudomonas alcaligenes</name>
    <name type="common">Pseudomonas alcaligenes</name>
    <dbReference type="NCBI Taxonomy" id="43263"/>
    <lineage>
        <taxon>Bacteria</taxon>
        <taxon>Pseudomonadati</taxon>
        <taxon>Pseudomonadota</taxon>
        <taxon>Gammaproteobacteria</taxon>
        <taxon>Pseudomonadales</taxon>
        <taxon>Pseudomonadaceae</taxon>
        <taxon>Aquipseudomonas</taxon>
    </lineage>
</organism>
<reference evidence="5 6" key="1">
    <citation type="submission" date="2017-01" db="EMBL/GenBank/DDBJ databases">
        <authorList>
            <person name="Mah S.A."/>
            <person name="Swanson W.J."/>
            <person name="Moy G.W."/>
            <person name="Vacquier V.D."/>
        </authorList>
    </citation>
    <scope>NUCLEOTIDE SEQUENCE [LARGE SCALE GENOMIC DNA]</scope>
    <source>
        <strain evidence="5 6">RU36E</strain>
    </source>
</reference>
<accession>A0A1N6QNL0</accession>
<evidence type="ECO:0000313" key="6">
    <source>
        <dbReference type="Proteomes" id="UP000185841"/>
    </source>
</evidence>
<dbReference type="RefSeq" id="WP_076425561.1">
    <property type="nucleotide sequence ID" value="NZ_FTMP01000002.1"/>
</dbReference>
<evidence type="ECO:0000313" key="5">
    <source>
        <dbReference type="EMBL" id="SIQ17956.1"/>
    </source>
</evidence>
<sequence length="263" mass="30082">MLRSISLFILCLTLPTMAVPCQLRVGWEEWFPLIHRQDDQLTGSEYQLMQELATAAGCTLVFVETPWVRALQLLKSGQLDMLYGASRSAEREAYAQFSQPYRYEQMVLVVRAPQEQPPQPMHELSLATWLAEPRSNGQRRVLGLIRGFNYGALEPLLRPQAVPTRHLEVRWDQQLHQLLAAQRIDGYLVEISVARAQQAVGGQPVRLWTVSEQPHEPMYLMFSRDVPHQVIKDFNEAILARTSGSLAPHLRPDTARQRTPSHR</sequence>
<feature type="domain" description="Solute-binding protein family 3/N-terminal" evidence="4">
    <location>
        <begin position="22"/>
        <end position="253"/>
    </location>
</feature>
<dbReference type="EMBL" id="FTMP01000002">
    <property type="protein sequence ID" value="SIQ17956.1"/>
    <property type="molecule type" value="Genomic_DNA"/>
</dbReference>
<feature type="signal peptide" evidence="3">
    <location>
        <begin position="1"/>
        <end position="18"/>
    </location>
</feature>
<feature type="chain" id="PRO_5013314930" evidence="3">
    <location>
        <begin position="19"/>
        <end position="263"/>
    </location>
</feature>
<evidence type="ECO:0000259" key="4">
    <source>
        <dbReference type="SMART" id="SM00062"/>
    </source>
</evidence>
<dbReference type="Gene3D" id="3.40.190.10">
    <property type="entry name" value="Periplasmic binding protein-like II"/>
    <property type="match status" value="1"/>
</dbReference>
<dbReference type="SUPFAM" id="SSF53850">
    <property type="entry name" value="Periplasmic binding protein-like II"/>
    <property type="match status" value="1"/>
</dbReference>
<dbReference type="PANTHER" id="PTHR35936">
    <property type="entry name" value="MEMBRANE-BOUND LYTIC MUREIN TRANSGLYCOSYLASE F"/>
    <property type="match status" value="1"/>
</dbReference>
<dbReference type="Pfam" id="PF00497">
    <property type="entry name" value="SBP_bac_3"/>
    <property type="match status" value="1"/>
</dbReference>
<dbReference type="InterPro" id="IPR001638">
    <property type="entry name" value="Solute-binding_3/MltF_N"/>
</dbReference>
<keyword evidence="2 3" id="KW-0732">Signal</keyword>
<evidence type="ECO:0000256" key="1">
    <source>
        <dbReference type="ARBA" id="ARBA00010333"/>
    </source>
</evidence>
<evidence type="ECO:0000256" key="2">
    <source>
        <dbReference type="ARBA" id="ARBA00022729"/>
    </source>
</evidence>